<dbReference type="InterPro" id="IPR020719">
    <property type="entry name" value="RNA3'_term_phos_cycl-like_CS"/>
</dbReference>
<keyword evidence="2 5" id="KW-0436">Ligase</keyword>
<keyword evidence="10" id="KW-1185">Reference proteome</keyword>
<evidence type="ECO:0000256" key="2">
    <source>
        <dbReference type="ARBA" id="ARBA00022598"/>
    </source>
</evidence>
<dbReference type="InterPro" id="IPR037136">
    <property type="entry name" value="RNA3'_phos_cyclase_dom_sf"/>
</dbReference>
<dbReference type="InterPro" id="IPR013791">
    <property type="entry name" value="RNA3'-term_phos_cycl_insert"/>
</dbReference>
<evidence type="ECO:0000256" key="6">
    <source>
        <dbReference type="NCBIfam" id="TIGR03399"/>
    </source>
</evidence>
<reference evidence="9 10" key="1">
    <citation type="submission" date="2023-08" db="EMBL/GenBank/DDBJ databases">
        <title>genomic of G39.</title>
        <authorList>
            <person name="Wang Y."/>
        </authorList>
    </citation>
    <scope>NUCLEOTIDE SEQUENCE [LARGE SCALE GENOMIC DNA]</scope>
    <source>
        <strain evidence="9 10">G39</strain>
    </source>
</reference>
<dbReference type="NCBIfam" id="NF003246">
    <property type="entry name" value="PRK04204.1-2"/>
    <property type="match status" value="1"/>
</dbReference>
<dbReference type="InterPro" id="IPR000228">
    <property type="entry name" value="RNA3'_term_phos_cyc"/>
</dbReference>
<dbReference type="SUPFAM" id="SSF55205">
    <property type="entry name" value="EPT/RTPC-like"/>
    <property type="match status" value="1"/>
</dbReference>
<dbReference type="EMBL" id="JAVAIM010000001">
    <property type="protein sequence ID" value="MDP4576052.1"/>
    <property type="molecule type" value="Genomic_DNA"/>
</dbReference>
<evidence type="ECO:0000256" key="1">
    <source>
        <dbReference type="ARBA" id="ARBA00009206"/>
    </source>
</evidence>
<comment type="catalytic activity">
    <reaction evidence="4 5">
        <text>a 3'-end 3'-phospho-ribonucleotide-RNA + ATP = a 3'-end 2',3'-cyclophospho-ribonucleotide-RNA + AMP + diphosphate</text>
        <dbReference type="Rhea" id="RHEA:23976"/>
        <dbReference type="Rhea" id="RHEA-COMP:10463"/>
        <dbReference type="Rhea" id="RHEA-COMP:10464"/>
        <dbReference type="ChEBI" id="CHEBI:30616"/>
        <dbReference type="ChEBI" id="CHEBI:33019"/>
        <dbReference type="ChEBI" id="CHEBI:83062"/>
        <dbReference type="ChEBI" id="CHEBI:83064"/>
        <dbReference type="ChEBI" id="CHEBI:456215"/>
        <dbReference type="EC" id="6.5.1.4"/>
    </reaction>
</comment>
<keyword evidence="3 5" id="KW-0547">Nucleotide-binding</keyword>
<dbReference type="PANTHER" id="PTHR11096:SF0">
    <property type="entry name" value="RNA 3'-TERMINAL PHOSPHATE CYCLASE"/>
    <property type="match status" value="1"/>
</dbReference>
<evidence type="ECO:0000313" key="10">
    <source>
        <dbReference type="Proteomes" id="UP001240639"/>
    </source>
</evidence>
<dbReference type="GO" id="GO:0003963">
    <property type="term" value="F:RNA-3'-phosphate cyclase activity"/>
    <property type="evidence" value="ECO:0007669"/>
    <property type="project" value="UniProtKB-EC"/>
</dbReference>
<evidence type="ECO:0000256" key="5">
    <source>
        <dbReference type="HAMAP-Rule" id="MF_00200"/>
    </source>
</evidence>
<dbReference type="Pfam" id="PF01137">
    <property type="entry name" value="RTC"/>
    <property type="match status" value="1"/>
</dbReference>
<comment type="function">
    <text evidence="5">Catalyzes the conversion of 3'-phosphate to a 2',3'-cyclic phosphodiester at the end of RNA. The mechanism of action of the enzyme occurs in 3 steps: (A) adenylation of the enzyme by ATP; (B) transfer of adenylate to an RNA-N3'P to produce RNA-N3'PP5'A; (C) and attack of the adjacent 2'-hydroxyl on the 3'-phosphorus in the diester linkage to produce the cyclic end product. The biological role of this enzyme is unknown but it is likely to function in some aspects of cellular RNA processing.</text>
</comment>
<feature type="active site" description="Tele-AMP-histidine intermediate" evidence="5">
    <location>
        <position position="308"/>
    </location>
</feature>
<dbReference type="PANTHER" id="PTHR11096">
    <property type="entry name" value="RNA 3' TERMINAL PHOSPHATE CYCLASE"/>
    <property type="match status" value="1"/>
</dbReference>
<protein>
    <recommendedName>
        <fullName evidence="5 6">RNA 3'-terminal phosphate cyclase</fullName>
        <shortName evidence="5">RNA cyclase</shortName>
        <shortName evidence="5">RNA-3'-phosphate cyclase</shortName>
        <ecNumber evidence="5 6">6.5.1.4</ecNumber>
    </recommendedName>
</protein>
<feature type="binding site" evidence="5">
    <location>
        <begin position="283"/>
        <end position="287"/>
    </location>
    <ligand>
        <name>ATP</name>
        <dbReference type="ChEBI" id="CHEBI:30616"/>
    </ligand>
</feature>
<dbReference type="NCBIfam" id="TIGR03399">
    <property type="entry name" value="RNA_3prim_cycl"/>
    <property type="match status" value="1"/>
</dbReference>
<proteinExistence type="inferred from homology"/>
<sequence>MITIDGSEGEGGGQVLRNACALSLVTGEPFTIEKIRAGRDQPGLMRQHLTATEAACTIGGADCEGLQLGSNRIVFKPGSVTPGDYRFAVGTAGSTALVLQTVLVPLALADKPSHLVIEGGTHASMAPPFDFIAKCFLPIFERMGPRISARIKRHGFFPRGGGRIEIDIDPSPLRRIECIERGELRERSGMVSHASLGDGKIAQRIRKAALKALPDWEEAMIAIRDLPAGQGPGVALTLDASFEHVTEVVSGFGKLGLSAERIGNTAGKRMAGYEASGAFAGPYLQDQLLLPMALAGGGAFTSVKVSQHTRTAADIIAKFTGRSARYEDAGSKGTLVRLG</sequence>
<comment type="similarity">
    <text evidence="1 5">Belongs to the RNA 3'-terminal cyclase family. Type 1 subfamily.</text>
</comment>
<evidence type="ECO:0000256" key="3">
    <source>
        <dbReference type="ARBA" id="ARBA00022741"/>
    </source>
</evidence>
<dbReference type="InterPro" id="IPR017770">
    <property type="entry name" value="RNA3'_term_phos_cyc_type_1"/>
</dbReference>
<dbReference type="EC" id="6.5.1.4" evidence="5 6"/>
<name>A0ABT9HSB7_9SPHN</name>
<gene>
    <name evidence="5 9" type="primary">rtcA</name>
    <name evidence="9" type="ORF">Q9K02_12990</name>
</gene>
<evidence type="ECO:0000259" key="7">
    <source>
        <dbReference type="Pfam" id="PF01137"/>
    </source>
</evidence>
<keyword evidence="5" id="KW-0963">Cytoplasm</keyword>
<dbReference type="InterPro" id="IPR023797">
    <property type="entry name" value="RNA3'_phos_cyclase_dom"/>
</dbReference>
<dbReference type="HAMAP" id="MF_00200">
    <property type="entry name" value="RTC"/>
    <property type="match status" value="1"/>
</dbReference>
<organism evidence="9 10">
    <name type="scientific">Qipengyuania profundimaris</name>
    <dbReference type="NCBI Taxonomy" id="3067652"/>
    <lineage>
        <taxon>Bacteria</taxon>
        <taxon>Pseudomonadati</taxon>
        <taxon>Pseudomonadota</taxon>
        <taxon>Alphaproteobacteria</taxon>
        <taxon>Sphingomonadales</taxon>
        <taxon>Erythrobacteraceae</taxon>
        <taxon>Qipengyuania</taxon>
    </lineage>
</organism>
<dbReference type="Gene3D" id="3.65.10.20">
    <property type="entry name" value="RNA 3'-terminal phosphate cyclase domain"/>
    <property type="match status" value="1"/>
</dbReference>
<feature type="binding site" evidence="5">
    <location>
        <position position="100"/>
    </location>
    <ligand>
        <name>ATP</name>
        <dbReference type="ChEBI" id="CHEBI:30616"/>
    </ligand>
</feature>
<accession>A0ABT9HSB7</accession>
<dbReference type="PROSITE" id="PS01287">
    <property type="entry name" value="RTC"/>
    <property type="match status" value="1"/>
</dbReference>
<evidence type="ECO:0000259" key="8">
    <source>
        <dbReference type="Pfam" id="PF05189"/>
    </source>
</evidence>
<dbReference type="Pfam" id="PF05189">
    <property type="entry name" value="RTC_insert"/>
    <property type="match status" value="1"/>
</dbReference>
<dbReference type="InterPro" id="IPR013792">
    <property type="entry name" value="RNA3'P_cycl/enolpyr_Trfase_a/b"/>
</dbReference>
<dbReference type="RefSeq" id="WP_305933273.1">
    <property type="nucleotide sequence ID" value="NZ_JAVAIM010000001.1"/>
</dbReference>
<keyword evidence="5" id="KW-0067">ATP-binding</keyword>
<evidence type="ECO:0000313" key="9">
    <source>
        <dbReference type="EMBL" id="MDP4576052.1"/>
    </source>
</evidence>
<comment type="subcellular location">
    <subcellularLocation>
        <location evidence="5">Cytoplasm</location>
    </subcellularLocation>
</comment>
<dbReference type="SUPFAM" id="SSF52913">
    <property type="entry name" value="RNA 3'-terminal phosphate cyclase, RPTC, insert domain"/>
    <property type="match status" value="1"/>
</dbReference>
<feature type="domain" description="RNA 3'-terminal phosphate cyclase insert" evidence="8">
    <location>
        <begin position="180"/>
        <end position="271"/>
    </location>
</feature>
<dbReference type="Proteomes" id="UP001240639">
    <property type="component" value="Unassembled WGS sequence"/>
</dbReference>
<evidence type="ECO:0000256" key="4">
    <source>
        <dbReference type="ARBA" id="ARBA00024481"/>
    </source>
</evidence>
<feature type="domain" description="RNA 3'-terminal phosphate cyclase" evidence="7">
    <location>
        <begin position="9"/>
        <end position="323"/>
    </location>
</feature>
<dbReference type="PIRSF" id="PIRSF005378">
    <property type="entry name" value="RNA3'_term_phos_cycl_euk"/>
    <property type="match status" value="1"/>
</dbReference>
<dbReference type="Gene3D" id="3.30.360.20">
    <property type="entry name" value="RNA 3'-terminal phosphate cyclase, insert domain"/>
    <property type="match status" value="1"/>
</dbReference>
<dbReference type="InterPro" id="IPR036553">
    <property type="entry name" value="RPTC_insert"/>
</dbReference>
<comment type="caution">
    <text evidence="9">The sequence shown here is derived from an EMBL/GenBank/DDBJ whole genome shotgun (WGS) entry which is preliminary data.</text>
</comment>